<reference evidence="1 2" key="1">
    <citation type="submission" date="2021-06" db="EMBL/GenBank/DDBJ databases">
        <title>Caerostris extrusa draft genome.</title>
        <authorList>
            <person name="Kono N."/>
            <person name="Arakawa K."/>
        </authorList>
    </citation>
    <scope>NUCLEOTIDE SEQUENCE [LARGE SCALE GENOMIC DNA]</scope>
</reference>
<dbReference type="InterPro" id="IPR036397">
    <property type="entry name" value="RNaseH_sf"/>
</dbReference>
<dbReference type="PANTHER" id="PTHR46060">
    <property type="entry name" value="MARINER MOS1 TRANSPOSASE-LIKE PROTEIN"/>
    <property type="match status" value="1"/>
</dbReference>
<comment type="caution">
    <text evidence="1">The sequence shown here is derived from an EMBL/GenBank/DDBJ whole genome shotgun (WGS) entry which is preliminary data.</text>
</comment>
<dbReference type="GO" id="GO:0003676">
    <property type="term" value="F:nucleic acid binding"/>
    <property type="evidence" value="ECO:0007669"/>
    <property type="project" value="InterPro"/>
</dbReference>
<protein>
    <submittedName>
        <fullName evidence="1">Uncharacterized protein</fullName>
    </submittedName>
</protein>
<dbReference type="PANTHER" id="PTHR46060:SF1">
    <property type="entry name" value="MARINER MOS1 TRANSPOSASE-LIKE PROTEIN"/>
    <property type="match status" value="1"/>
</dbReference>
<dbReference type="Proteomes" id="UP001054945">
    <property type="component" value="Unassembled WGS sequence"/>
</dbReference>
<name>A0AAV4PMI5_CAEEX</name>
<evidence type="ECO:0000313" key="2">
    <source>
        <dbReference type="Proteomes" id="UP001054945"/>
    </source>
</evidence>
<gene>
    <name evidence="1" type="primary">AVEN_192156_1</name>
    <name evidence="1" type="ORF">CEXT_362731</name>
</gene>
<accession>A0AAV4PMI5</accession>
<dbReference type="InterPro" id="IPR052709">
    <property type="entry name" value="Transposase-MT_Hybrid"/>
</dbReference>
<proteinExistence type="predicted"/>
<dbReference type="AlphaFoldDB" id="A0AAV4PMI5"/>
<evidence type="ECO:0000313" key="1">
    <source>
        <dbReference type="EMBL" id="GIX98304.1"/>
    </source>
</evidence>
<organism evidence="1 2">
    <name type="scientific">Caerostris extrusa</name>
    <name type="common">Bark spider</name>
    <name type="synonym">Caerostris bankana</name>
    <dbReference type="NCBI Taxonomy" id="172846"/>
    <lineage>
        <taxon>Eukaryota</taxon>
        <taxon>Metazoa</taxon>
        <taxon>Ecdysozoa</taxon>
        <taxon>Arthropoda</taxon>
        <taxon>Chelicerata</taxon>
        <taxon>Arachnida</taxon>
        <taxon>Araneae</taxon>
        <taxon>Araneomorphae</taxon>
        <taxon>Entelegynae</taxon>
        <taxon>Araneoidea</taxon>
        <taxon>Araneidae</taxon>
        <taxon>Caerostris</taxon>
    </lineage>
</organism>
<dbReference type="EMBL" id="BPLR01004888">
    <property type="protein sequence ID" value="GIX98304.1"/>
    <property type="molecule type" value="Genomic_DNA"/>
</dbReference>
<sequence>MHYPMSTKPHELCAVSHFFSVTIVMASTSSITSMQGTKLGFTISSPQAKQLWSENNLDHRRQRNLRLPLCRPDLAPSDYFVFPRLKEHLSGRRFSSNSAVKTSAETWLNGQRPDFYQDGLNKLVLRCDKCLKTFTLCRKSDRE</sequence>
<keyword evidence="2" id="KW-1185">Reference proteome</keyword>
<dbReference type="Gene3D" id="3.30.420.10">
    <property type="entry name" value="Ribonuclease H-like superfamily/Ribonuclease H"/>
    <property type="match status" value="1"/>
</dbReference>